<dbReference type="Proteomes" id="UP000017052">
    <property type="component" value="Unassembled WGS sequence"/>
</dbReference>
<name>U2QYU8_9ACTN</name>
<accession>U2QYU8</accession>
<evidence type="ECO:0000313" key="2">
    <source>
        <dbReference type="Proteomes" id="UP000017052"/>
    </source>
</evidence>
<reference evidence="1" key="1">
    <citation type="submission" date="2013-08" db="EMBL/GenBank/DDBJ databases">
        <authorList>
            <person name="Durkin A.S."/>
            <person name="Haft D.R."/>
            <person name="McCorrison J."/>
            <person name="Torralba M."/>
            <person name="Gillis M."/>
            <person name="Haft D.H."/>
            <person name="Methe B."/>
            <person name="Sutton G."/>
            <person name="Nelson K.E."/>
        </authorList>
    </citation>
    <scope>NUCLEOTIDE SEQUENCE [LARGE SCALE GENOMIC DNA]</scope>
    <source>
        <strain evidence="1">F0233</strain>
    </source>
</reference>
<dbReference type="AlphaFoldDB" id="U2QYU8"/>
<organism evidence="1 2">
    <name type="scientific">Propionibacterium acidifaciens F0233</name>
    <dbReference type="NCBI Taxonomy" id="553198"/>
    <lineage>
        <taxon>Bacteria</taxon>
        <taxon>Bacillati</taxon>
        <taxon>Actinomycetota</taxon>
        <taxon>Actinomycetes</taxon>
        <taxon>Propionibacteriales</taxon>
        <taxon>Propionibacteriaceae</taxon>
        <taxon>Propionibacterium</taxon>
    </lineage>
</organism>
<gene>
    <name evidence="1" type="ORF">HMPREF0682_2042</name>
</gene>
<comment type="caution">
    <text evidence="1">The sequence shown here is derived from an EMBL/GenBank/DDBJ whole genome shotgun (WGS) entry which is preliminary data.</text>
</comment>
<sequence length="42" mass="4694">MYETPVLTRIADFADATNGAGHAPLKDVWGFRALAVVYWPWS</sequence>
<keyword evidence="2" id="KW-1185">Reference proteome</keyword>
<dbReference type="NCBIfam" id="NF033521">
    <property type="entry name" value="lasso_leader_L3"/>
    <property type="match status" value="1"/>
</dbReference>
<evidence type="ECO:0000313" key="1">
    <source>
        <dbReference type="EMBL" id="ERK61711.1"/>
    </source>
</evidence>
<proteinExistence type="predicted"/>
<protein>
    <submittedName>
        <fullName evidence="1">Uncharacterized protein</fullName>
    </submittedName>
</protein>
<dbReference type="EMBL" id="ACVN02000045">
    <property type="protein sequence ID" value="ERK61711.1"/>
    <property type="molecule type" value="Genomic_DNA"/>
</dbReference>